<organism evidence="2 3">
    <name type="scientific">Diversispora eburnea</name>
    <dbReference type="NCBI Taxonomy" id="1213867"/>
    <lineage>
        <taxon>Eukaryota</taxon>
        <taxon>Fungi</taxon>
        <taxon>Fungi incertae sedis</taxon>
        <taxon>Mucoromycota</taxon>
        <taxon>Glomeromycotina</taxon>
        <taxon>Glomeromycetes</taxon>
        <taxon>Diversisporales</taxon>
        <taxon>Diversisporaceae</taxon>
        <taxon>Diversispora</taxon>
    </lineage>
</organism>
<evidence type="ECO:0000313" key="3">
    <source>
        <dbReference type="Proteomes" id="UP000789706"/>
    </source>
</evidence>
<keyword evidence="1" id="KW-1133">Transmembrane helix</keyword>
<evidence type="ECO:0000256" key="1">
    <source>
        <dbReference type="SAM" id="Phobius"/>
    </source>
</evidence>
<evidence type="ECO:0000313" key="2">
    <source>
        <dbReference type="EMBL" id="CAG8571236.1"/>
    </source>
</evidence>
<dbReference type="Proteomes" id="UP000789706">
    <property type="component" value="Unassembled WGS sequence"/>
</dbReference>
<sequence>MSLINAPLTRKLPVSFDEETNFSQLADFIETKNGERGSNLSKHISYLLTNIVEKQNLNSTSKDMLHWGIYSIIRIPLQIFHENIGGGVLPIEMDRNGKETTAIGNKRPDFLYWTNNVLLYKGEEKAAIEDFSKAKTGVRLRFFAIDGSSNINSPRCLVTLSNQFDMSNRRDRVSILCIVVNIARIMRTVSNIIPEMIVPLFVVTSGYQIFSLFLVLQIINMFLSIFEHANVGGLVVSERLKDWDNKTLTKKNVYTAQFDLGILMW</sequence>
<keyword evidence="3" id="KW-1185">Reference proteome</keyword>
<dbReference type="OrthoDB" id="2436248at2759"/>
<keyword evidence="1" id="KW-0812">Transmembrane</keyword>
<gene>
    <name evidence="2" type="ORF">DEBURN_LOCUS8093</name>
</gene>
<reference evidence="2" key="1">
    <citation type="submission" date="2021-06" db="EMBL/GenBank/DDBJ databases">
        <authorList>
            <person name="Kallberg Y."/>
            <person name="Tangrot J."/>
            <person name="Rosling A."/>
        </authorList>
    </citation>
    <scope>NUCLEOTIDE SEQUENCE</scope>
    <source>
        <strain evidence="2">AZ414A</strain>
    </source>
</reference>
<name>A0A9N9BJS7_9GLOM</name>
<keyword evidence="1" id="KW-0472">Membrane</keyword>
<dbReference type="AlphaFoldDB" id="A0A9N9BJS7"/>
<feature type="transmembrane region" description="Helical" evidence="1">
    <location>
        <begin position="196"/>
        <end position="216"/>
    </location>
</feature>
<proteinExistence type="predicted"/>
<dbReference type="EMBL" id="CAJVPK010001107">
    <property type="protein sequence ID" value="CAG8571236.1"/>
    <property type="molecule type" value="Genomic_DNA"/>
</dbReference>
<protein>
    <submittedName>
        <fullName evidence="2">4559_t:CDS:1</fullName>
    </submittedName>
</protein>
<accession>A0A9N9BJS7</accession>
<comment type="caution">
    <text evidence="2">The sequence shown here is derived from an EMBL/GenBank/DDBJ whole genome shotgun (WGS) entry which is preliminary data.</text>
</comment>